<reference evidence="3" key="1">
    <citation type="submission" date="2016-10" db="EMBL/GenBank/DDBJ databases">
        <authorList>
            <person name="Varghese N."/>
            <person name="Submissions S."/>
        </authorList>
    </citation>
    <scope>NUCLEOTIDE SEQUENCE [LARGE SCALE GENOMIC DNA]</scope>
    <source>
        <strain evidence="3">DSM 46136</strain>
    </source>
</reference>
<dbReference type="EMBL" id="FPBA01000036">
    <property type="protein sequence ID" value="SFU07478.1"/>
    <property type="molecule type" value="Genomic_DNA"/>
</dbReference>
<proteinExistence type="predicted"/>
<evidence type="ECO:0000313" key="2">
    <source>
        <dbReference type="EMBL" id="SFU07478.1"/>
    </source>
</evidence>
<feature type="transmembrane region" description="Helical" evidence="1">
    <location>
        <begin position="190"/>
        <end position="210"/>
    </location>
</feature>
<organism evidence="2 3">
    <name type="scientific">Geodermatophilus amargosae</name>
    <dbReference type="NCBI Taxonomy" id="1296565"/>
    <lineage>
        <taxon>Bacteria</taxon>
        <taxon>Bacillati</taxon>
        <taxon>Actinomycetota</taxon>
        <taxon>Actinomycetes</taxon>
        <taxon>Geodermatophilales</taxon>
        <taxon>Geodermatophilaceae</taxon>
        <taxon>Geodermatophilus</taxon>
    </lineage>
</organism>
<feature type="transmembrane region" description="Helical" evidence="1">
    <location>
        <begin position="136"/>
        <end position="153"/>
    </location>
</feature>
<keyword evidence="1" id="KW-0812">Transmembrane</keyword>
<feature type="transmembrane region" description="Helical" evidence="1">
    <location>
        <begin position="92"/>
        <end position="116"/>
    </location>
</feature>
<protein>
    <recommendedName>
        <fullName evidence="4">DUF4386 domain-containing protein</fullName>
    </recommendedName>
</protein>
<dbReference type="AlphaFoldDB" id="A0A1I7D6X4"/>
<keyword evidence="1" id="KW-1133">Transmembrane helix</keyword>
<keyword evidence="3" id="KW-1185">Reference proteome</keyword>
<dbReference type="RefSeq" id="WP_093584637.1">
    <property type="nucleotide sequence ID" value="NZ_FPBA01000036.1"/>
</dbReference>
<feature type="transmembrane region" description="Helical" evidence="1">
    <location>
        <begin position="55"/>
        <end position="80"/>
    </location>
</feature>
<gene>
    <name evidence="2" type="ORF">SAMN05660657_05401</name>
</gene>
<dbReference type="Proteomes" id="UP000199546">
    <property type="component" value="Unassembled WGS sequence"/>
</dbReference>
<feature type="transmembrane region" description="Helical" evidence="1">
    <location>
        <begin position="12"/>
        <end position="35"/>
    </location>
</feature>
<evidence type="ECO:0008006" key="4">
    <source>
        <dbReference type="Google" id="ProtNLM"/>
    </source>
</evidence>
<dbReference type="STRING" id="1296565.SAMN05660657_05401"/>
<feature type="transmembrane region" description="Helical" evidence="1">
    <location>
        <begin position="165"/>
        <end position="184"/>
    </location>
</feature>
<evidence type="ECO:0000256" key="1">
    <source>
        <dbReference type="SAM" id="Phobius"/>
    </source>
</evidence>
<accession>A0A1I7D6X4</accession>
<keyword evidence="1" id="KW-0472">Membrane</keyword>
<evidence type="ECO:0000313" key="3">
    <source>
        <dbReference type="Proteomes" id="UP000199546"/>
    </source>
</evidence>
<name>A0A1I7D6X4_9ACTN</name>
<sequence length="223" mass="22555">MNTDTRTTPRRPATPLIGAAGYVLSWIVGLLLAPAAPGRGDSASQIAAFYADHGVAVVLSALLVHGTAAVALAVLAVGIARATGVRAGLRRVVVGTGLAAATLSVLQFALAVITVIGTHADTVSRTLRLSIDFVDVLKIALLAAFVWTATTAATRRGAAPQWLRVTAAVLIPLLLVGSAALVGVQALDPVLAASLLALLGWAAAIGYLVARGATQHPNRSLAA</sequence>